<evidence type="ECO:0000313" key="4">
    <source>
        <dbReference type="Proteomes" id="UP000193006"/>
    </source>
</evidence>
<dbReference type="STRING" id="199441.BkAM31D_14645"/>
<feature type="region of interest" description="Disordered" evidence="2">
    <location>
        <begin position="88"/>
        <end position="116"/>
    </location>
</feature>
<dbReference type="InterPro" id="IPR046118">
    <property type="entry name" value="DUF6115"/>
</dbReference>
<dbReference type="EMBL" id="CP020814">
    <property type="protein sequence ID" value="ARK30976.1"/>
    <property type="molecule type" value="Genomic_DNA"/>
</dbReference>
<gene>
    <name evidence="3" type="ORF">BkAM31D_14645</name>
</gene>
<organism evidence="3 4">
    <name type="scientific">Halalkalibacter krulwichiae</name>
    <dbReference type="NCBI Taxonomy" id="199441"/>
    <lineage>
        <taxon>Bacteria</taxon>
        <taxon>Bacillati</taxon>
        <taxon>Bacillota</taxon>
        <taxon>Bacilli</taxon>
        <taxon>Bacillales</taxon>
        <taxon>Bacillaceae</taxon>
        <taxon>Halalkalibacter</taxon>
    </lineage>
</organism>
<dbReference type="KEGG" id="bkw:BkAM31D_14645"/>
<proteinExistence type="predicted"/>
<dbReference type="RefSeq" id="WP_066150166.1">
    <property type="nucleotide sequence ID" value="NZ_CP020814.1"/>
</dbReference>
<keyword evidence="4" id="KW-1185">Reference proteome</keyword>
<dbReference type="AlphaFoldDB" id="A0A1X9MC41"/>
<reference evidence="3 4" key="1">
    <citation type="submission" date="2017-04" db="EMBL/GenBank/DDBJ databases">
        <title>Bacillus krulwichiae AM31D Genome sequencing and assembly.</title>
        <authorList>
            <person name="Krulwich T.A."/>
            <person name="Anastor L."/>
            <person name="Ehrlich R."/>
            <person name="Ehrlich G.D."/>
            <person name="Janto B."/>
        </authorList>
    </citation>
    <scope>NUCLEOTIDE SEQUENCE [LARGE SCALE GENOMIC DNA]</scope>
    <source>
        <strain evidence="3 4">AM31D</strain>
    </source>
</reference>
<evidence type="ECO:0000256" key="1">
    <source>
        <dbReference type="SAM" id="Coils"/>
    </source>
</evidence>
<dbReference type="Proteomes" id="UP000193006">
    <property type="component" value="Chromosome"/>
</dbReference>
<dbReference type="Pfam" id="PF19610">
    <property type="entry name" value="DUF6115"/>
    <property type="match status" value="1"/>
</dbReference>
<keyword evidence="1" id="KW-0175">Coiled coil</keyword>
<feature type="compositionally biased region" description="Basic and acidic residues" evidence="2">
    <location>
        <begin position="88"/>
        <end position="100"/>
    </location>
</feature>
<feature type="coiled-coil region" evidence="1">
    <location>
        <begin position="27"/>
        <end position="81"/>
    </location>
</feature>
<name>A0A1X9MC41_9BACI</name>
<accession>A0A1X9MC41</accession>
<evidence type="ECO:0000256" key="2">
    <source>
        <dbReference type="SAM" id="MobiDB-lite"/>
    </source>
</evidence>
<evidence type="ECO:0000313" key="3">
    <source>
        <dbReference type="EMBL" id="ARK30976.1"/>
    </source>
</evidence>
<protein>
    <submittedName>
        <fullName evidence="3">Uncharacterized protein</fullName>
    </submittedName>
</protein>
<sequence>MTTILVTISLLLHGITFLFLLTRQQQQTNYQNEMETMKNEMEDLLITYITELKEENERLVMELKKRNHSNENQKMVELKSENMKEFEVSVSKSKKEDTHYETYSPPSVEDEEQSFYEQSDTAKVLGLAAQGLSAKEIAEKLKLGKGEVELMLKFYR</sequence>